<comment type="caution">
    <text evidence="2">The sequence shown here is derived from an EMBL/GenBank/DDBJ whole genome shotgun (WGS) entry which is preliminary data.</text>
</comment>
<dbReference type="EMBL" id="JACSDZ010000005">
    <property type="protein sequence ID" value="KAF7403326.1"/>
    <property type="molecule type" value="Genomic_DNA"/>
</dbReference>
<dbReference type="AlphaFoldDB" id="A0A834KAV9"/>
<proteinExistence type="predicted"/>
<accession>A0A834KAV9</accession>
<sequence length="143" mass="15485">MVKDLCGLKQLSLGGCVLPGRGFPALLLIVRILDGNTVLVVHCPSLDTGQSTIDDDDREKDTSNGDNNETHGSLFSTEVDKELPPPHTSKSVFTEEREKKGRAANQNTSLFRLWSVLGALATRRTNAAKVTVESISSLPVHCE</sequence>
<organism evidence="2 3">
    <name type="scientific">Vespula germanica</name>
    <name type="common">German yellow jacket</name>
    <name type="synonym">Paravespula germanica</name>
    <dbReference type="NCBI Taxonomy" id="30212"/>
    <lineage>
        <taxon>Eukaryota</taxon>
        <taxon>Metazoa</taxon>
        <taxon>Ecdysozoa</taxon>
        <taxon>Arthropoda</taxon>
        <taxon>Hexapoda</taxon>
        <taxon>Insecta</taxon>
        <taxon>Pterygota</taxon>
        <taxon>Neoptera</taxon>
        <taxon>Endopterygota</taxon>
        <taxon>Hymenoptera</taxon>
        <taxon>Apocrita</taxon>
        <taxon>Aculeata</taxon>
        <taxon>Vespoidea</taxon>
        <taxon>Vespidae</taxon>
        <taxon>Vespinae</taxon>
        <taxon>Vespula</taxon>
    </lineage>
</organism>
<reference evidence="2" key="1">
    <citation type="journal article" date="2020" name="G3 (Bethesda)">
        <title>High-Quality Assemblies for Three Invasive Social Wasps from the &lt;i&gt;Vespula&lt;/i&gt; Genus.</title>
        <authorList>
            <person name="Harrop T.W.R."/>
            <person name="Guhlin J."/>
            <person name="McLaughlin G.M."/>
            <person name="Permina E."/>
            <person name="Stockwell P."/>
            <person name="Gilligan J."/>
            <person name="Le Lec M.F."/>
            <person name="Gruber M.A.M."/>
            <person name="Quinn O."/>
            <person name="Lovegrove M."/>
            <person name="Duncan E.J."/>
            <person name="Remnant E.J."/>
            <person name="Van Eeckhoven J."/>
            <person name="Graham B."/>
            <person name="Knapp R.A."/>
            <person name="Langford K.W."/>
            <person name="Kronenberg Z."/>
            <person name="Press M.O."/>
            <person name="Eacker S.M."/>
            <person name="Wilson-Rankin E.E."/>
            <person name="Purcell J."/>
            <person name="Lester P.J."/>
            <person name="Dearden P.K."/>
        </authorList>
    </citation>
    <scope>NUCLEOTIDE SEQUENCE</scope>
    <source>
        <strain evidence="2">Linc-1</strain>
    </source>
</reference>
<evidence type="ECO:0000256" key="1">
    <source>
        <dbReference type="SAM" id="MobiDB-lite"/>
    </source>
</evidence>
<keyword evidence="3" id="KW-1185">Reference proteome</keyword>
<feature type="region of interest" description="Disordered" evidence="1">
    <location>
        <begin position="47"/>
        <end position="104"/>
    </location>
</feature>
<protein>
    <submittedName>
        <fullName evidence="2">Uncharacterized protein</fullName>
    </submittedName>
</protein>
<evidence type="ECO:0000313" key="2">
    <source>
        <dbReference type="EMBL" id="KAF7403326.1"/>
    </source>
</evidence>
<name>A0A834KAV9_VESGE</name>
<feature type="compositionally biased region" description="Polar residues" evidence="1">
    <location>
        <begin position="64"/>
        <end position="76"/>
    </location>
</feature>
<gene>
    <name evidence="2" type="ORF">HZH68_006120</name>
</gene>
<evidence type="ECO:0000313" key="3">
    <source>
        <dbReference type="Proteomes" id="UP000617340"/>
    </source>
</evidence>
<dbReference type="Proteomes" id="UP000617340">
    <property type="component" value="Unassembled WGS sequence"/>
</dbReference>